<dbReference type="STRING" id="78915.A0A4P9XRZ7"/>
<evidence type="ECO:0000256" key="2">
    <source>
        <dbReference type="ARBA" id="ARBA00001961"/>
    </source>
</evidence>
<dbReference type="InterPro" id="IPR012776">
    <property type="entry name" value="Trimethyllysine_dOase"/>
</dbReference>
<comment type="pathway">
    <text evidence="3">Amine and polyamine biosynthesis; carnitine biosynthesis.</text>
</comment>
<dbReference type="AlphaFoldDB" id="A0A4P9XRZ7"/>
<keyword evidence="6" id="KW-0479">Metal-binding</keyword>
<dbReference type="PANTHER" id="PTHR10696:SF51">
    <property type="entry name" value="TRIMETHYLLYSINE DIOXYGENASE, MITOCHONDRIAL"/>
    <property type="match status" value="1"/>
</dbReference>
<dbReference type="EMBL" id="KZ992562">
    <property type="protein sequence ID" value="RKP08875.1"/>
    <property type="molecule type" value="Genomic_DNA"/>
</dbReference>
<dbReference type="InterPro" id="IPR003819">
    <property type="entry name" value="TauD/TfdA-like"/>
</dbReference>
<evidence type="ECO:0000259" key="17">
    <source>
        <dbReference type="Pfam" id="PF02668"/>
    </source>
</evidence>
<dbReference type="GO" id="GO:0050353">
    <property type="term" value="F:trimethyllysine dioxygenase activity"/>
    <property type="evidence" value="ECO:0007669"/>
    <property type="project" value="UniProtKB-EC"/>
</dbReference>
<evidence type="ECO:0000256" key="7">
    <source>
        <dbReference type="ARBA" id="ARBA00022873"/>
    </source>
</evidence>
<dbReference type="InterPro" id="IPR042098">
    <property type="entry name" value="TauD-like_sf"/>
</dbReference>
<keyword evidence="8" id="KW-0223">Dioxygenase</keyword>
<dbReference type="InterPro" id="IPR050411">
    <property type="entry name" value="AlphaKG_dependent_hydroxylases"/>
</dbReference>
<dbReference type="UniPathway" id="UPA00118"/>
<evidence type="ECO:0000256" key="4">
    <source>
        <dbReference type="ARBA" id="ARBA00008654"/>
    </source>
</evidence>
<evidence type="ECO:0000256" key="6">
    <source>
        <dbReference type="ARBA" id="ARBA00022723"/>
    </source>
</evidence>
<evidence type="ECO:0000256" key="8">
    <source>
        <dbReference type="ARBA" id="ARBA00022964"/>
    </source>
</evidence>
<keyword evidence="20" id="KW-1185">Reference proteome</keyword>
<dbReference type="NCBIfam" id="TIGR02410">
    <property type="entry name" value="carnitine_TMLD"/>
    <property type="match status" value="1"/>
</dbReference>
<organism evidence="19 20">
    <name type="scientific">Thamnocephalis sphaerospora</name>
    <dbReference type="NCBI Taxonomy" id="78915"/>
    <lineage>
        <taxon>Eukaryota</taxon>
        <taxon>Fungi</taxon>
        <taxon>Fungi incertae sedis</taxon>
        <taxon>Zoopagomycota</taxon>
        <taxon>Zoopagomycotina</taxon>
        <taxon>Zoopagomycetes</taxon>
        <taxon>Zoopagales</taxon>
        <taxon>Sigmoideomycetaceae</taxon>
        <taxon>Thamnocephalis</taxon>
    </lineage>
</organism>
<feature type="domain" description="TauD/TfdA-like" evidence="17">
    <location>
        <begin position="147"/>
        <end position="394"/>
    </location>
</feature>
<evidence type="ECO:0000256" key="13">
    <source>
        <dbReference type="ARBA" id="ARBA00032283"/>
    </source>
</evidence>
<evidence type="ECO:0000256" key="5">
    <source>
        <dbReference type="ARBA" id="ARBA00012267"/>
    </source>
</evidence>
<dbReference type="GO" id="GO:0005739">
    <property type="term" value="C:mitochondrion"/>
    <property type="evidence" value="ECO:0007669"/>
    <property type="project" value="TreeGrafter"/>
</dbReference>
<keyword evidence="9" id="KW-0560">Oxidoreductase</keyword>
<name>A0A4P9XRZ7_9FUNG</name>
<dbReference type="InterPro" id="IPR010376">
    <property type="entry name" value="GBBH-like_N"/>
</dbReference>
<keyword evidence="10" id="KW-0408">Iron</keyword>
<protein>
    <recommendedName>
        <fullName evidence="5">trimethyllysine dioxygenase</fullName>
        <ecNumber evidence="5">1.14.11.8</ecNumber>
    </recommendedName>
    <alternativeName>
        <fullName evidence="12">Epsilon-trimethyllysine 2-oxoglutarate dioxygenase</fullName>
    </alternativeName>
    <alternativeName>
        <fullName evidence="11">TML hydroxylase</fullName>
    </alternativeName>
    <alternativeName>
        <fullName evidence="13">TML-alpha-ketoglutarate dioxygenase</fullName>
    </alternativeName>
</protein>
<comment type="catalytic activity">
    <reaction evidence="15">
        <text>N(6),N(6),N(6)-trimethyl-L-lysine + 2-oxoglutarate + O2 = (3S)-3-hydroxy-N(6),N(6),N(6)-trimethyl-L-lysine + succinate + CO2</text>
        <dbReference type="Rhea" id="RHEA:14181"/>
        <dbReference type="ChEBI" id="CHEBI:15379"/>
        <dbReference type="ChEBI" id="CHEBI:16526"/>
        <dbReference type="ChEBI" id="CHEBI:16810"/>
        <dbReference type="ChEBI" id="CHEBI:30031"/>
        <dbReference type="ChEBI" id="CHEBI:58100"/>
        <dbReference type="ChEBI" id="CHEBI:141499"/>
        <dbReference type="EC" id="1.14.11.8"/>
    </reaction>
</comment>
<feature type="domain" description="Gamma-butyrobetaine hydroxylase-like N-terminal" evidence="18">
    <location>
        <begin position="53"/>
        <end position="121"/>
    </location>
</feature>
<evidence type="ECO:0000256" key="9">
    <source>
        <dbReference type="ARBA" id="ARBA00023002"/>
    </source>
</evidence>
<keyword evidence="7" id="KW-0124">Carnitine biosynthesis</keyword>
<comment type="similarity">
    <text evidence="4">Belongs to the gamma-BBH/TMLD family.</text>
</comment>
<evidence type="ECO:0000259" key="18">
    <source>
        <dbReference type="Pfam" id="PF06155"/>
    </source>
</evidence>
<dbReference type="PANTHER" id="PTHR10696">
    <property type="entry name" value="GAMMA-BUTYROBETAINE HYDROXYLASE-RELATED"/>
    <property type="match status" value="1"/>
</dbReference>
<proteinExistence type="inferred from homology"/>
<dbReference type="Gene3D" id="3.60.130.10">
    <property type="entry name" value="Clavaminate synthase-like"/>
    <property type="match status" value="1"/>
</dbReference>
<dbReference type="Pfam" id="PF06155">
    <property type="entry name" value="GBBH-like_N"/>
    <property type="match status" value="1"/>
</dbReference>
<evidence type="ECO:0000256" key="15">
    <source>
        <dbReference type="ARBA" id="ARBA00049334"/>
    </source>
</evidence>
<dbReference type="CDD" id="cd00250">
    <property type="entry name" value="CAS_like"/>
    <property type="match status" value="1"/>
</dbReference>
<dbReference type="GO" id="GO:0045329">
    <property type="term" value="P:carnitine biosynthetic process"/>
    <property type="evidence" value="ECO:0007669"/>
    <property type="project" value="UniProtKB-UniPathway"/>
</dbReference>
<evidence type="ECO:0000256" key="12">
    <source>
        <dbReference type="ARBA" id="ARBA00031778"/>
    </source>
</evidence>
<evidence type="ECO:0000256" key="10">
    <source>
        <dbReference type="ARBA" id="ARBA00023004"/>
    </source>
</evidence>
<dbReference type="Gene3D" id="3.30.2020.30">
    <property type="match status" value="1"/>
</dbReference>
<gene>
    <name evidence="19" type="ORF">THASP1DRAFT_29338</name>
</gene>
<dbReference type="Proteomes" id="UP000271241">
    <property type="component" value="Unassembled WGS sequence"/>
</dbReference>
<comment type="function">
    <text evidence="14">Converts trimethyllysine (TML) into hydroxytrimethyllysine (HTML).</text>
</comment>
<dbReference type="OrthoDB" id="408743at2759"/>
<evidence type="ECO:0000313" key="20">
    <source>
        <dbReference type="Proteomes" id="UP000271241"/>
    </source>
</evidence>
<accession>A0A4P9XRZ7</accession>
<feature type="region of interest" description="Disordered" evidence="16">
    <location>
        <begin position="21"/>
        <end position="51"/>
    </location>
</feature>
<evidence type="ECO:0000256" key="11">
    <source>
        <dbReference type="ARBA" id="ARBA00030363"/>
    </source>
</evidence>
<dbReference type="GO" id="GO:0005506">
    <property type="term" value="F:iron ion binding"/>
    <property type="evidence" value="ECO:0007669"/>
    <property type="project" value="InterPro"/>
</dbReference>
<evidence type="ECO:0000256" key="1">
    <source>
        <dbReference type="ARBA" id="ARBA00001954"/>
    </source>
</evidence>
<dbReference type="EC" id="1.14.11.8" evidence="5"/>
<dbReference type="SUPFAM" id="SSF51197">
    <property type="entry name" value="Clavaminate synthase-like"/>
    <property type="match status" value="1"/>
</dbReference>
<dbReference type="InterPro" id="IPR038492">
    <property type="entry name" value="GBBH-like_N_sf"/>
</dbReference>
<reference evidence="20" key="1">
    <citation type="journal article" date="2018" name="Nat. Microbiol.">
        <title>Leveraging single-cell genomics to expand the fungal tree of life.</title>
        <authorList>
            <person name="Ahrendt S.R."/>
            <person name="Quandt C.A."/>
            <person name="Ciobanu D."/>
            <person name="Clum A."/>
            <person name="Salamov A."/>
            <person name="Andreopoulos B."/>
            <person name="Cheng J.F."/>
            <person name="Woyke T."/>
            <person name="Pelin A."/>
            <person name="Henrissat B."/>
            <person name="Reynolds N.K."/>
            <person name="Benny G.L."/>
            <person name="Smith M.E."/>
            <person name="James T.Y."/>
            <person name="Grigoriev I.V."/>
        </authorList>
    </citation>
    <scope>NUCLEOTIDE SEQUENCE [LARGE SCALE GENOMIC DNA]</scope>
    <source>
        <strain evidence="20">RSA 1356</strain>
    </source>
</reference>
<comment type="cofactor">
    <cofactor evidence="1">
        <name>Fe(2+)</name>
        <dbReference type="ChEBI" id="CHEBI:29033"/>
    </cofactor>
</comment>
<evidence type="ECO:0000313" key="19">
    <source>
        <dbReference type="EMBL" id="RKP08875.1"/>
    </source>
</evidence>
<dbReference type="Pfam" id="PF02668">
    <property type="entry name" value="TauD"/>
    <property type="match status" value="1"/>
</dbReference>
<sequence>MPSVVAGRAFSSRSAALCAHAKSSSASKPEHGKLAHGTQLERQTASVHTPEAHDDVVSVRWKDGHEGRFLSFWLRDHCPCPQCHHGIPLDIRPQHTSVEHEQLHLEWPDGHQSVYHLGWLREQMAADMSQADSPTLWDANLADHLPTVPYEKVMHSEQGVQAWLENIERYGIGIVDGVPGTPEHTEQLAQRISHIRVTHYGGFWDFTADMAHGDTAYTPLALQLHTDNTYFTDPAGLQMFHMLRAAEQGGESTFLDGFHAARQLLKRHPDAYQTLSYTRTDAAARGDDGVYLRPAHPYPILNHLPQNTPGDKSARVGRLFQVRYNNDDRAPLQMTTDETRAYYLALRYWQERVRDPANVLRLSLQPGRVVCFDNWRVLHGREAFTGQRRLCGAYIGADDWRSRLRALRERAHGTTLR</sequence>
<evidence type="ECO:0000256" key="3">
    <source>
        <dbReference type="ARBA" id="ARBA00005022"/>
    </source>
</evidence>
<evidence type="ECO:0000256" key="16">
    <source>
        <dbReference type="SAM" id="MobiDB-lite"/>
    </source>
</evidence>
<evidence type="ECO:0000256" key="14">
    <source>
        <dbReference type="ARBA" id="ARBA00046008"/>
    </source>
</evidence>
<comment type="cofactor">
    <cofactor evidence="2">
        <name>L-ascorbate</name>
        <dbReference type="ChEBI" id="CHEBI:38290"/>
    </cofactor>
</comment>
<dbReference type="FunFam" id="3.60.130.10:FF:000001">
    <property type="entry name" value="Trimethyllysine dioxygenase, mitochondrial"/>
    <property type="match status" value="1"/>
</dbReference>